<dbReference type="Proteomes" id="UP000062317">
    <property type="component" value="Unassembled WGS sequence"/>
</dbReference>
<dbReference type="Pfam" id="PF03466">
    <property type="entry name" value="LysR_substrate"/>
    <property type="match status" value="1"/>
</dbReference>
<comment type="caution">
    <text evidence="6">The sequence shown here is derived from an EMBL/GenBank/DDBJ whole genome shotgun (WGS) entry which is preliminary data.</text>
</comment>
<keyword evidence="7" id="KW-1185">Reference proteome</keyword>
<dbReference type="PANTHER" id="PTHR30579">
    <property type="entry name" value="TRANSCRIPTIONAL REGULATOR"/>
    <property type="match status" value="1"/>
</dbReference>
<accession>A0A106DX61</accession>
<dbReference type="SUPFAM" id="SSF46785">
    <property type="entry name" value="Winged helix' DNA-binding domain"/>
    <property type="match status" value="1"/>
</dbReference>
<dbReference type="SUPFAM" id="SSF53850">
    <property type="entry name" value="Periplasmic binding protein-like II"/>
    <property type="match status" value="1"/>
</dbReference>
<reference evidence="6 7" key="1">
    <citation type="submission" date="2015-11" db="EMBL/GenBank/DDBJ databases">
        <title>Expanding the genomic diversity of Burkholderia species for the development of highly accurate diagnostics.</title>
        <authorList>
            <person name="Sahl J."/>
            <person name="Keim P."/>
            <person name="Wagner D."/>
        </authorList>
    </citation>
    <scope>NUCLEOTIDE SEQUENCE [LARGE SCALE GENOMIC DNA]</scope>
    <source>
        <strain evidence="6 7">MSMB1301WGS</strain>
    </source>
</reference>
<dbReference type="PANTHER" id="PTHR30579:SF7">
    <property type="entry name" value="HTH-TYPE TRANSCRIPTIONAL REGULATOR LRHA-RELATED"/>
    <property type="match status" value="1"/>
</dbReference>
<evidence type="ECO:0000256" key="4">
    <source>
        <dbReference type="ARBA" id="ARBA00023163"/>
    </source>
</evidence>
<sequence>MKKLDLDVLAMVVAVTESGSFAQGAQAVHRSPSAVSMQIKALEDALGKPLFIRDTRNVTATDEGRMLADYGRRMLAMRDEAWASVVRPEIRGRVTIGVPDDYISSLLPQVLGKFAAMHPRVEVRVIGQPSSALVPMLKDNAIDLACLTRIRGVTGELVRLEPVVWTGSPKRNVWEERPLPVALFTHGSMARDHAIKALNRQKIPFRMSYESPSFLGLISMVEAGLAVAPLARCCIPEHLVQLSQSEGLPPLDALEVVLARSAQSARPPCDYLAEQILNEWRA</sequence>
<dbReference type="InterPro" id="IPR036390">
    <property type="entry name" value="WH_DNA-bd_sf"/>
</dbReference>
<protein>
    <submittedName>
        <fullName evidence="6">LysR family transcriptional regulator</fullName>
    </submittedName>
</protein>
<organism evidence="6 7">
    <name type="scientific">Burkholderia territorii</name>
    <dbReference type="NCBI Taxonomy" id="1503055"/>
    <lineage>
        <taxon>Bacteria</taxon>
        <taxon>Pseudomonadati</taxon>
        <taxon>Pseudomonadota</taxon>
        <taxon>Betaproteobacteria</taxon>
        <taxon>Burkholderiales</taxon>
        <taxon>Burkholderiaceae</taxon>
        <taxon>Burkholderia</taxon>
        <taxon>Burkholderia cepacia complex</taxon>
    </lineage>
</organism>
<evidence type="ECO:0000256" key="1">
    <source>
        <dbReference type="ARBA" id="ARBA00009437"/>
    </source>
</evidence>
<keyword evidence="4" id="KW-0804">Transcription</keyword>
<dbReference type="Gene3D" id="3.40.190.10">
    <property type="entry name" value="Periplasmic binding protein-like II"/>
    <property type="match status" value="2"/>
</dbReference>
<evidence type="ECO:0000313" key="6">
    <source>
        <dbReference type="EMBL" id="KVV37563.1"/>
    </source>
</evidence>
<dbReference type="Gene3D" id="1.10.10.10">
    <property type="entry name" value="Winged helix-like DNA-binding domain superfamily/Winged helix DNA-binding domain"/>
    <property type="match status" value="1"/>
</dbReference>
<dbReference type="GO" id="GO:0003677">
    <property type="term" value="F:DNA binding"/>
    <property type="evidence" value="ECO:0007669"/>
    <property type="project" value="UniProtKB-KW"/>
</dbReference>
<dbReference type="EMBL" id="LPEQ01000140">
    <property type="protein sequence ID" value="KVV37563.1"/>
    <property type="molecule type" value="Genomic_DNA"/>
</dbReference>
<dbReference type="InterPro" id="IPR036388">
    <property type="entry name" value="WH-like_DNA-bd_sf"/>
</dbReference>
<gene>
    <name evidence="6" type="ORF">WT27_17640</name>
</gene>
<evidence type="ECO:0000313" key="7">
    <source>
        <dbReference type="Proteomes" id="UP000062317"/>
    </source>
</evidence>
<comment type="similarity">
    <text evidence="1">Belongs to the LysR transcriptional regulatory family.</text>
</comment>
<dbReference type="PROSITE" id="PS50931">
    <property type="entry name" value="HTH_LYSR"/>
    <property type="match status" value="1"/>
</dbReference>
<dbReference type="GO" id="GO:0003700">
    <property type="term" value="F:DNA-binding transcription factor activity"/>
    <property type="evidence" value="ECO:0007669"/>
    <property type="project" value="InterPro"/>
</dbReference>
<dbReference type="RefSeq" id="WP_060109867.1">
    <property type="nucleotide sequence ID" value="NZ_LPEQ01000140.1"/>
</dbReference>
<dbReference type="InterPro" id="IPR000847">
    <property type="entry name" value="LysR_HTH_N"/>
</dbReference>
<feature type="domain" description="HTH lysR-type" evidence="5">
    <location>
        <begin position="4"/>
        <end position="61"/>
    </location>
</feature>
<evidence type="ECO:0000256" key="3">
    <source>
        <dbReference type="ARBA" id="ARBA00023125"/>
    </source>
</evidence>
<dbReference type="FunFam" id="1.10.10.10:FF:000001">
    <property type="entry name" value="LysR family transcriptional regulator"/>
    <property type="match status" value="1"/>
</dbReference>
<dbReference type="InterPro" id="IPR050176">
    <property type="entry name" value="LTTR"/>
</dbReference>
<keyword evidence="2" id="KW-0805">Transcription regulation</keyword>
<evidence type="ECO:0000259" key="5">
    <source>
        <dbReference type="PROSITE" id="PS50931"/>
    </source>
</evidence>
<dbReference type="InterPro" id="IPR005119">
    <property type="entry name" value="LysR_subst-bd"/>
</dbReference>
<dbReference type="AlphaFoldDB" id="A0A106DX61"/>
<evidence type="ECO:0000256" key="2">
    <source>
        <dbReference type="ARBA" id="ARBA00023015"/>
    </source>
</evidence>
<name>A0A106DX61_9BURK</name>
<keyword evidence="3" id="KW-0238">DNA-binding</keyword>
<proteinExistence type="inferred from homology"/>
<dbReference type="Pfam" id="PF00126">
    <property type="entry name" value="HTH_1"/>
    <property type="match status" value="1"/>
</dbReference>